<keyword evidence="1 2" id="KW-0238">DNA-binding</keyword>
<accession>A0A7X2PBR5</accession>
<dbReference type="PROSITE" id="PS50935">
    <property type="entry name" value="SSB"/>
    <property type="match status" value="1"/>
</dbReference>
<evidence type="ECO:0000313" key="5">
    <source>
        <dbReference type="EMBL" id="MSU05937.1"/>
    </source>
</evidence>
<evidence type="ECO:0000256" key="4">
    <source>
        <dbReference type="SAM" id="MobiDB-lite"/>
    </source>
</evidence>
<comment type="caution">
    <text evidence="2">Lacks conserved residue(s) required for the propagation of feature annotation.</text>
</comment>
<dbReference type="AlphaFoldDB" id="A0A7X2PBR5"/>
<dbReference type="Pfam" id="PF00436">
    <property type="entry name" value="SSB"/>
    <property type="match status" value="1"/>
</dbReference>
<dbReference type="Gene3D" id="2.40.50.140">
    <property type="entry name" value="Nucleic acid-binding proteins"/>
    <property type="match status" value="1"/>
</dbReference>
<comment type="subunit">
    <text evidence="2">Homotetramer.</text>
</comment>
<feature type="compositionally biased region" description="Low complexity" evidence="4">
    <location>
        <begin position="110"/>
        <end position="132"/>
    </location>
</feature>
<dbReference type="InterPro" id="IPR000424">
    <property type="entry name" value="Primosome_PriB/ssb"/>
</dbReference>
<dbReference type="GO" id="GO:0009295">
    <property type="term" value="C:nucleoid"/>
    <property type="evidence" value="ECO:0007669"/>
    <property type="project" value="TreeGrafter"/>
</dbReference>
<dbReference type="PANTHER" id="PTHR10302:SF0">
    <property type="entry name" value="SINGLE-STRANDED DNA-BINDING PROTEIN, MITOCHONDRIAL"/>
    <property type="match status" value="1"/>
</dbReference>
<evidence type="ECO:0000256" key="1">
    <source>
        <dbReference type="ARBA" id="ARBA00023125"/>
    </source>
</evidence>
<evidence type="ECO:0000256" key="2">
    <source>
        <dbReference type="HAMAP-Rule" id="MF_00984"/>
    </source>
</evidence>
<sequence length="177" mass="19658">MAGDLNVVTLVGRLTRDSEIRYSQKGDAVVRFSVAINRRKRNADGTWGDEVNYFNCVYFGKSAEAVNQYLSKGTQVAINGELRQNRYEVEGQARSTVEVFVNSLQLLGSSQNSQQSYRDSSESPRQSSYSRPNSQYENRGRSQAPSQSMGSQSVDDSLDNVDFSGGPENYGDDPIPF</sequence>
<dbReference type="InterPro" id="IPR012340">
    <property type="entry name" value="NA-bd_OB-fold"/>
</dbReference>
<dbReference type="Proteomes" id="UP000460549">
    <property type="component" value="Unassembled WGS sequence"/>
</dbReference>
<reference evidence="5 6" key="1">
    <citation type="submission" date="2019-08" db="EMBL/GenBank/DDBJ databases">
        <title>In-depth cultivation of the pig gut microbiome towards novel bacterial diversity and tailored functional studies.</title>
        <authorList>
            <person name="Wylensek D."/>
            <person name="Hitch T.C.A."/>
            <person name="Clavel T."/>
        </authorList>
    </citation>
    <scope>NUCLEOTIDE SEQUENCE [LARGE SCALE GENOMIC DNA]</scope>
    <source>
        <strain evidence="5 6">NM-380-WT-3C1</strain>
    </source>
</reference>
<dbReference type="CDD" id="cd04496">
    <property type="entry name" value="SSB_OBF"/>
    <property type="match status" value="1"/>
</dbReference>
<dbReference type="GO" id="GO:0006260">
    <property type="term" value="P:DNA replication"/>
    <property type="evidence" value="ECO:0007669"/>
    <property type="project" value="InterPro"/>
</dbReference>
<evidence type="ECO:0000256" key="3">
    <source>
        <dbReference type="PIRNR" id="PIRNR002070"/>
    </source>
</evidence>
<dbReference type="EMBL" id="VUNN01000005">
    <property type="protein sequence ID" value="MSU05937.1"/>
    <property type="molecule type" value="Genomic_DNA"/>
</dbReference>
<dbReference type="PIRSF" id="PIRSF002070">
    <property type="entry name" value="SSB"/>
    <property type="match status" value="1"/>
</dbReference>
<feature type="region of interest" description="Disordered" evidence="4">
    <location>
        <begin position="110"/>
        <end position="177"/>
    </location>
</feature>
<dbReference type="SUPFAM" id="SSF50249">
    <property type="entry name" value="Nucleic acid-binding proteins"/>
    <property type="match status" value="1"/>
</dbReference>
<evidence type="ECO:0000313" key="6">
    <source>
        <dbReference type="Proteomes" id="UP000460549"/>
    </source>
</evidence>
<comment type="caution">
    <text evidence="5">The sequence shown here is derived from an EMBL/GenBank/DDBJ whole genome shotgun (WGS) entry which is preliminary data.</text>
</comment>
<dbReference type="RefSeq" id="WP_154424864.1">
    <property type="nucleotide sequence ID" value="NZ_VUNN01000005.1"/>
</dbReference>
<name>A0A7X2PBR5_9SPIO</name>
<dbReference type="HAMAP" id="MF_00984">
    <property type="entry name" value="SSB"/>
    <property type="match status" value="1"/>
</dbReference>
<dbReference type="NCBIfam" id="TIGR00621">
    <property type="entry name" value="ssb"/>
    <property type="match status" value="1"/>
</dbReference>
<keyword evidence="6" id="KW-1185">Reference proteome</keyword>
<feature type="compositionally biased region" description="Polar residues" evidence="4">
    <location>
        <begin position="133"/>
        <end position="155"/>
    </location>
</feature>
<dbReference type="PANTHER" id="PTHR10302">
    <property type="entry name" value="SINGLE-STRANDED DNA-BINDING PROTEIN"/>
    <property type="match status" value="1"/>
</dbReference>
<protein>
    <recommendedName>
        <fullName evidence="2 3">Single-stranded DNA-binding protein</fullName>
        <shortName evidence="2">SSB</shortName>
    </recommendedName>
</protein>
<dbReference type="InterPro" id="IPR011344">
    <property type="entry name" value="ssDNA-bd"/>
</dbReference>
<dbReference type="GO" id="GO:0003697">
    <property type="term" value="F:single-stranded DNA binding"/>
    <property type="evidence" value="ECO:0007669"/>
    <property type="project" value="UniProtKB-UniRule"/>
</dbReference>
<gene>
    <name evidence="5" type="primary">ssb</name>
    <name evidence="5" type="ORF">FYJ80_03975</name>
</gene>
<organism evidence="5 6">
    <name type="scientific">Bullifex porci</name>
    <dbReference type="NCBI Taxonomy" id="2606638"/>
    <lineage>
        <taxon>Bacteria</taxon>
        <taxon>Pseudomonadati</taxon>
        <taxon>Spirochaetota</taxon>
        <taxon>Spirochaetia</taxon>
        <taxon>Spirochaetales</taxon>
        <taxon>Spirochaetaceae</taxon>
        <taxon>Bullifex</taxon>
    </lineage>
</organism>
<proteinExistence type="inferred from homology"/>